<dbReference type="PANTHER" id="PTHR11647:SF1">
    <property type="entry name" value="COLLAPSIN RESPONSE MEDIATOR PROTEIN"/>
    <property type="match status" value="1"/>
</dbReference>
<dbReference type="AlphaFoldDB" id="A0A8J7FRN6"/>
<dbReference type="GO" id="GO:0005829">
    <property type="term" value="C:cytosol"/>
    <property type="evidence" value="ECO:0007669"/>
    <property type="project" value="TreeGrafter"/>
</dbReference>
<organism evidence="1 2">
    <name type="scientific">Faecalibacter rhinopitheci</name>
    <dbReference type="NCBI Taxonomy" id="2779678"/>
    <lineage>
        <taxon>Bacteria</taxon>
        <taxon>Pseudomonadati</taxon>
        <taxon>Bacteroidota</taxon>
        <taxon>Flavobacteriia</taxon>
        <taxon>Flavobacteriales</taxon>
        <taxon>Weeksellaceae</taxon>
        <taxon>Faecalibacter</taxon>
    </lineage>
</organism>
<accession>A0A8J7FRN6</accession>
<dbReference type="SUPFAM" id="SSF51556">
    <property type="entry name" value="Metallo-dependent hydrolases"/>
    <property type="match status" value="1"/>
</dbReference>
<dbReference type="PANTHER" id="PTHR11647">
    <property type="entry name" value="HYDRANTOINASE/DIHYDROPYRIMIDINASE FAMILY MEMBER"/>
    <property type="match status" value="1"/>
</dbReference>
<protein>
    <submittedName>
        <fullName evidence="1">Amidohydrolase family protein</fullName>
    </submittedName>
</protein>
<dbReference type="InterPro" id="IPR032466">
    <property type="entry name" value="Metal_Hydrolase"/>
</dbReference>
<gene>
    <name evidence="1" type="ORF">IM532_10585</name>
</gene>
<comment type="caution">
    <text evidence="1">The sequence shown here is derived from an EMBL/GenBank/DDBJ whole genome shotgun (WGS) entry which is preliminary data.</text>
</comment>
<dbReference type="InterPro" id="IPR011059">
    <property type="entry name" value="Metal-dep_hydrolase_composite"/>
</dbReference>
<dbReference type="GO" id="GO:0016812">
    <property type="term" value="F:hydrolase activity, acting on carbon-nitrogen (but not peptide) bonds, in cyclic amides"/>
    <property type="evidence" value="ECO:0007669"/>
    <property type="project" value="TreeGrafter"/>
</dbReference>
<keyword evidence="2" id="KW-1185">Reference proteome</keyword>
<dbReference type="Gene3D" id="2.30.40.10">
    <property type="entry name" value="Urease, subunit C, domain 1"/>
    <property type="match status" value="1"/>
</dbReference>
<proteinExistence type="predicted"/>
<dbReference type="SUPFAM" id="SSF51338">
    <property type="entry name" value="Composite domain of metallo-dependent hydrolases"/>
    <property type="match status" value="1"/>
</dbReference>
<sequence>MGILIKNGLFYSGDKDEKALVKHLLINDDGIIEKISSDPLLENDYEVIDATGKWITPGFLDCHTHYDVEIIASPGLKESARHGITTVILGSCSVSALYNNPEETSDCFTRVEAIPREVMLPLMEREKSWNSVKEWKQYIENKALGINIAAFVGHSDLRIKAMGIERSLQDNIEATKEEKTLMKKLLEEALDEGFVGLSTMDNPWDKMDGDKYWSHKTPSFYSSWKERKNLIELLREKDAVLQGAPNLVTRISAINYMLASMGIFRKPLKTTMIALMDMIGDRYIFPVVSRVVSLVNKGFNGDFRMQSPPVPFTVYYDGVDSVMFEEFPAGEAMRHLAKNIDERNELIRDNEFRENFKKEIKKKFAPKVWHKDLSIAYILKCPDQSLVGKNFYQIAEETNVHPVDVFLDLVINYDKEISWTTTLANDREEKLPRLYNYPYNLLCFSDAGAHLNNMAFYNFNLQMIKRVQKSINAGKPIMSMEKCIWRLTKEQADWFNLDCCYLAEGKKADLVIINPSKIDQITDEVHQEKIEEFENYPRLVNRNPEFIEAVLVNGQVIYQNDQFVEGYGTSKKFGRFLKRKSA</sequence>
<dbReference type="EMBL" id="JADGIK010000006">
    <property type="protein sequence ID" value="MBF0597885.1"/>
    <property type="molecule type" value="Genomic_DNA"/>
</dbReference>
<dbReference type="InterPro" id="IPR050378">
    <property type="entry name" value="Metallo-dep_Hydrolases_sf"/>
</dbReference>
<dbReference type="Gene3D" id="3.20.20.140">
    <property type="entry name" value="Metal-dependent hydrolases"/>
    <property type="match status" value="1"/>
</dbReference>
<dbReference type="RefSeq" id="WP_194183424.1">
    <property type="nucleotide sequence ID" value="NZ_JADGIK010000006.1"/>
</dbReference>
<reference evidence="1" key="1">
    <citation type="submission" date="2020-10" db="EMBL/GenBank/DDBJ databases">
        <authorList>
            <person name="Lu T."/>
            <person name="Wang Q."/>
            <person name="Han X."/>
        </authorList>
    </citation>
    <scope>NUCLEOTIDE SEQUENCE</scope>
    <source>
        <strain evidence="1">WQ 117</strain>
    </source>
</reference>
<evidence type="ECO:0000313" key="2">
    <source>
        <dbReference type="Proteomes" id="UP000608754"/>
    </source>
</evidence>
<dbReference type="Proteomes" id="UP000608754">
    <property type="component" value="Unassembled WGS sequence"/>
</dbReference>
<name>A0A8J7FRN6_9FLAO</name>
<evidence type="ECO:0000313" key="1">
    <source>
        <dbReference type="EMBL" id="MBF0597885.1"/>
    </source>
</evidence>